<evidence type="ECO:0000256" key="1">
    <source>
        <dbReference type="ARBA" id="ARBA00022801"/>
    </source>
</evidence>
<name>A0ABU7X9P8_9FIRM</name>
<gene>
    <name evidence="3" type="primary">srtB</name>
    <name evidence="3" type="ORF">PV361_02590</name>
</gene>
<evidence type="ECO:0000313" key="4">
    <source>
        <dbReference type="Proteomes" id="UP001328425"/>
    </source>
</evidence>
<dbReference type="CDD" id="cd05826">
    <property type="entry name" value="Sortase_B"/>
    <property type="match status" value="1"/>
</dbReference>
<dbReference type="EC" id="3.4.22.71" evidence="3"/>
<sequence length="242" mass="28611">MKNKFLSIVKIILVIILATSLYRIYSYNKADKEFKTATREVQEKFQKPNEEKLADDNRDKEAREKIEALQKDYESVIGWIKVDGTEIDYPILKGSDNKYYLNHNYKNDYNVFGAIFMDYRNEENFSDQNTIIYGHNNDRGGNFRALHKLEEDGFFEKNRFIEIFSEAGYKKYQIFAVYKAGPYDEFRSPKYSEEDGEKLRTYIKERNILKTEVPSEFKDILTLQTCSPKDTRLVVQGKLVEE</sequence>
<dbReference type="GO" id="GO:0016787">
    <property type="term" value="F:hydrolase activity"/>
    <property type="evidence" value="ECO:0007669"/>
    <property type="project" value="UniProtKB-KW"/>
</dbReference>
<organism evidence="3 4">
    <name type="scientific">Peptoniphilus grossensis</name>
    <dbReference type="NCBI Taxonomy" id="1465756"/>
    <lineage>
        <taxon>Bacteria</taxon>
        <taxon>Bacillati</taxon>
        <taxon>Bacillota</taxon>
        <taxon>Tissierellia</taxon>
        <taxon>Tissierellales</taxon>
        <taxon>Peptoniphilaceae</taxon>
        <taxon>Peptoniphilus</taxon>
    </lineage>
</organism>
<keyword evidence="2" id="KW-0472">Membrane</keyword>
<dbReference type="InterPro" id="IPR023365">
    <property type="entry name" value="Sortase_dom-sf"/>
</dbReference>
<keyword evidence="4" id="KW-1185">Reference proteome</keyword>
<dbReference type="InterPro" id="IPR009835">
    <property type="entry name" value="SrtB"/>
</dbReference>
<dbReference type="EMBL" id="JARBCY010000019">
    <property type="protein sequence ID" value="MEF3317587.1"/>
    <property type="molecule type" value="Genomic_DNA"/>
</dbReference>
<reference evidence="3 4" key="1">
    <citation type="submission" date="2022-11" db="EMBL/GenBank/DDBJ databases">
        <title>The First Case of Preauricular Fistular Abscess Caused by Peptoniphilus grossensis.</title>
        <authorList>
            <person name="Byun J.-H."/>
        </authorList>
    </citation>
    <scope>NUCLEOTIDE SEQUENCE [LARGE SCALE GENOMIC DNA]</scope>
    <source>
        <strain evidence="3 4">GYB008</strain>
    </source>
</reference>
<evidence type="ECO:0000256" key="2">
    <source>
        <dbReference type="SAM" id="Phobius"/>
    </source>
</evidence>
<dbReference type="NCBIfam" id="TIGR03064">
    <property type="entry name" value="sortase_srtB"/>
    <property type="match status" value="1"/>
</dbReference>
<protein>
    <submittedName>
        <fullName evidence="3">Class B sortase</fullName>
        <ecNumber evidence="3">3.4.22.71</ecNumber>
    </submittedName>
</protein>
<keyword evidence="1 3" id="KW-0378">Hydrolase</keyword>
<accession>A0ABU7X9P8</accession>
<keyword evidence="2" id="KW-1133">Transmembrane helix</keyword>
<dbReference type="Pfam" id="PF04203">
    <property type="entry name" value="Sortase"/>
    <property type="match status" value="1"/>
</dbReference>
<dbReference type="Gene3D" id="2.40.260.10">
    <property type="entry name" value="Sortase"/>
    <property type="match status" value="1"/>
</dbReference>
<dbReference type="Proteomes" id="UP001328425">
    <property type="component" value="Unassembled WGS sequence"/>
</dbReference>
<proteinExistence type="predicted"/>
<dbReference type="RefSeq" id="WP_332086845.1">
    <property type="nucleotide sequence ID" value="NZ_JARBCY010000019.1"/>
</dbReference>
<dbReference type="InterPro" id="IPR005754">
    <property type="entry name" value="Sortase"/>
</dbReference>
<comment type="caution">
    <text evidence="3">The sequence shown here is derived from an EMBL/GenBank/DDBJ whole genome shotgun (WGS) entry which is preliminary data.</text>
</comment>
<feature type="transmembrane region" description="Helical" evidence="2">
    <location>
        <begin position="6"/>
        <end position="25"/>
    </location>
</feature>
<dbReference type="SUPFAM" id="SSF63817">
    <property type="entry name" value="Sortase"/>
    <property type="match status" value="1"/>
</dbReference>
<evidence type="ECO:0000313" key="3">
    <source>
        <dbReference type="EMBL" id="MEF3317587.1"/>
    </source>
</evidence>
<keyword evidence="2" id="KW-0812">Transmembrane</keyword>